<organism evidence="2 3">
    <name type="scientific">Panacibacter microcysteis</name>
    <dbReference type="NCBI Taxonomy" id="2793269"/>
    <lineage>
        <taxon>Bacteria</taxon>
        <taxon>Pseudomonadati</taxon>
        <taxon>Bacteroidota</taxon>
        <taxon>Chitinophagia</taxon>
        <taxon>Chitinophagales</taxon>
        <taxon>Chitinophagaceae</taxon>
        <taxon>Panacibacter</taxon>
    </lineage>
</organism>
<reference evidence="2" key="1">
    <citation type="submission" date="2020-11" db="EMBL/GenBank/DDBJ databases">
        <title>Bacterial whole genome sequence for Panacibacter sp. DH6.</title>
        <authorList>
            <person name="Le V."/>
            <person name="Ko S."/>
            <person name="Ahn C.-Y."/>
            <person name="Oh H.-M."/>
        </authorList>
    </citation>
    <scope>NUCLEOTIDE SEQUENCE</scope>
    <source>
        <strain evidence="2">DH6</strain>
    </source>
</reference>
<dbReference type="Proteomes" id="UP000628448">
    <property type="component" value="Unassembled WGS sequence"/>
</dbReference>
<dbReference type="InterPro" id="IPR003779">
    <property type="entry name" value="CMD-like"/>
</dbReference>
<accession>A0A931GTR9</accession>
<dbReference type="InterPro" id="IPR029032">
    <property type="entry name" value="AhpD-like"/>
</dbReference>
<dbReference type="EMBL" id="JADWYR010000001">
    <property type="protein sequence ID" value="MBG9375866.1"/>
    <property type="molecule type" value="Genomic_DNA"/>
</dbReference>
<dbReference type="AlphaFoldDB" id="A0A931GTR9"/>
<dbReference type="InterPro" id="IPR004675">
    <property type="entry name" value="AhpD_core"/>
</dbReference>
<keyword evidence="3" id="KW-1185">Reference proteome</keyword>
<evidence type="ECO:0000313" key="3">
    <source>
        <dbReference type="Proteomes" id="UP000628448"/>
    </source>
</evidence>
<evidence type="ECO:0000259" key="1">
    <source>
        <dbReference type="Pfam" id="PF02627"/>
    </source>
</evidence>
<dbReference type="InterPro" id="IPR010195">
    <property type="entry name" value="Uncharacterised_peroxidase-rel"/>
</dbReference>
<evidence type="ECO:0000313" key="2">
    <source>
        <dbReference type="EMBL" id="MBG9375866.1"/>
    </source>
</evidence>
<dbReference type="PANTHER" id="PTHR35446:SF2">
    <property type="entry name" value="CARBOXYMUCONOLACTONE DECARBOXYLASE-LIKE DOMAIN-CONTAINING PROTEIN"/>
    <property type="match status" value="1"/>
</dbReference>
<dbReference type="PANTHER" id="PTHR35446">
    <property type="entry name" value="SI:CH211-175M2.5"/>
    <property type="match status" value="1"/>
</dbReference>
<gene>
    <name evidence="2" type="ORF">I5907_06440</name>
</gene>
<keyword evidence="2" id="KW-0575">Peroxidase</keyword>
<dbReference type="NCBIfam" id="TIGR01926">
    <property type="entry name" value="peroxid_rel"/>
    <property type="match status" value="1"/>
</dbReference>
<feature type="domain" description="Carboxymuconolactone decarboxylase-like" evidence="1">
    <location>
        <begin position="21"/>
        <end position="103"/>
    </location>
</feature>
<dbReference type="SUPFAM" id="SSF69118">
    <property type="entry name" value="AhpD-like"/>
    <property type="match status" value="1"/>
</dbReference>
<protein>
    <submittedName>
        <fullName evidence="2">Peroxidase-related enzyme</fullName>
    </submittedName>
</protein>
<proteinExistence type="predicted"/>
<dbReference type="NCBIfam" id="TIGR00778">
    <property type="entry name" value="ahpD_dom"/>
    <property type="match status" value="1"/>
</dbReference>
<dbReference type="Gene3D" id="1.20.1290.10">
    <property type="entry name" value="AhpD-like"/>
    <property type="match status" value="1"/>
</dbReference>
<sequence>MPYIQLNNNLPGITGLLENRPDTAEPIRQLTQILLRGPHTLTELERELIATIVSYRNGCRFCTAAHGATVKALGGNDELLNAVFRDADSAPVSDKMKALLNIAGKVQQLGKEVKPADIERAKAAGATDKEIHDTVLIAALFCLYNRYVDGLGTYCPEDPVYFEKLANRLVSVGYVRAPHAIMANGESMHK</sequence>
<comment type="caution">
    <text evidence="2">The sequence shown here is derived from an EMBL/GenBank/DDBJ whole genome shotgun (WGS) entry which is preliminary data.</text>
</comment>
<dbReference type="GO" id="GO:0051920">
    <property type="term" value="F:peroxiredoxin activity"/>
    <property type="evidence" value="ECO:0007669"/>
    <property type="project" value="InterPro"/>
</dbReference>
<dbReference type="RefSeq" id="WP_196989892.1">
    <property type="nucleotide sequence ID" value="NZ_JADWYR010000001.1"/>
</dbReference>
<dbReference type="Pfam" id="PF02627">
    <property type="entry name" value="CMD"/>
    <property type="match status" value="1"/>
</dbReference>
<keyword evidence="2" id="KW-0560">Oxidoreductase</keyword>
<name>A0A931GTR9_9BACT</name>